<proteinExistence type="predicted"/>
<dbReference type="Proteomes" id="UP001569963">
    <property type="component" value="Unassembled WGS sequence"/>
</dbReference>
<comment type="caution">
    <text evidence="2">The sequence shown here is derived from an EMBL/GenBank/DDBJ whole genome shotgun (WGS) entry which is preliminary data.</text>
</comment>
<evidence type="ECO:0000256" key="1">
    <source>
        <dbReference type="SAM" id="MobiDB-lite"/>
    </source>
</evidence>
<feature type="region of interest" description="Disordered" evidence="1">
    <location>
        <begin position="1"/>
        <end position="30"/>
    </location>
</feature>
<name>A0ABV4Q410_9ACTN</name>
<reference evidence="2 3" key="1">
    <citation type="submission" date="2023-11" db="EMBL/GenBank/DDBJ databases">
        <title>Actinomadura monticuli sp. nov., isolated from volcanic ash.</title>
        <authorList>
            <person name="Lee S.D."/>
            <person name="Yang H."/>
            <person name="Kim I.S."/>
        </authorList>
    </citation>
    <scope>NUCLEOTIDE SEQUENCE [LARGE SCALE GENOMIC DNA]</scope>
    <source>
        <strain evidence="2 3">DLS-62</strain>
    </source>
</reference>
<organism evidence="2 3">
    <name type="scientific">Actinomadura monticuli</name>
    <dbReference type="NCBI Taxonomy" id="3097367"/>
    <lineage>
        <taxon>Bacteria</taxon>
        <taxon>Bacillati</taxon>
        <taxon>Actinomycetota</taxon>
        <taxon>Actinomycetes</taxon>
        <taxon>Streptosporangiales</taxon>
        <taxon>Thermomonosporaceae</taxon>
        <taxon>Actinomadura</taxon>
    </lineage>
</organism>
<evidence type="ECO:0000313" key="2">
    <source>
        <dbReference type="EMBL" id="MFA1537402.1"/>
    </source>
</evidence>
<accession>A0ABV4Q410</accession>
<sequence length="45" mass="4602">MAREFAGLPSPLVGRAGAGGAPGTRYLPDARPRAAGLIDARVRGR</sequence>
<keyword evidence="3" id="KW-1185">Reference proteome</keyword>
<protein>
    <submittedName>
        <fullName evidence="2">Uncharacterized protein</fullName>
    </submittedName>
</protein>
<dbReference type="RefSeq" id="WP_371946755.1">
    <property type="nucleotide sequence ID" value="NZ_JAXCEI010000001.1"/>
</dbReference>
<gene>
    <name evidence="2" type="ORF">SM611_00510</name>
</gene>
<evidence type="ECO:0000313" key="3">
    <source>
        <dbReference type="Proteomes" id="UP001569963"/>
    </source>
</evidence>
<dbReference type="EMBL" id="JAXCEI010000001">
    <property type="protein sequence ID" value="MFA1537402.1"/>
    <property type="molecule type" value="Genomic_DNA"/>
</dbReference>